<dbReference type="PANTHER" id="PTHR47966:SF51">
    <property type="entry name" value="BETA-SITE APP-CLEAVING ENZYME, ISOFORM A-RELATED"/>
    <property type="match status" value="1"/>
</dbReference>
<evidence type="ECO:0000256" key="1">
    <source>
        <dbReference type="ARBA" id="ARBA00007447"/>
    </source>
</evidence>
<dbReference type="PROSITE" id="PS51767">
    <property type="entry name" value="PEPTIDASE_A1"/>
    <property type="match status" value="1"/>
</dbReference>
<dbReference type="Pfam" id="PF00026">
    <property type="entry name" value="Asp"/>
    <property type="match status" value="1"/>
</dbReference>
<dbReference type="Proteomes" id="UP000659654">
    <property type="component" value="Unassembled WGS sequence"/>
</dbReference>
<feature type="domain" description="Peptidase A1" evidence="2">
    <location>
        <begin position="1"/>
        <end position="106"/>
    </location>
</feature>
<dbReference type="InterPro" id="IPR001461">
    <property type="entry name" value="Aspartic_peptidase_A1"/>
</dbReference>
<evidence type="ECO:0000259" key="2">
    <source>
        <dbReference type="PROSITE" id="PS51767"/>
    </source>
</evidence>
<dbReference type="SMR" id="A0A1I7SNV1"/>
<dbReference type="AlphaFoldDB" id="A0A1I7SNV1"/>
<reference evidence="3" key="2">
    <citation type="submission" date="2020-09" db="EMBL/GenBank/DDBJ databases">
        <authorList>
            <person name="Kikuchi T."/>
        </authorList>
    </citation>
    <scope>NUCLEOTIDE SEQUENCE</scope>
    <source>
        <strain evidence="3">Ka4C1</strain>
    </source>
</reference>
<dbReference type="InterPro" id="IPR033121">
    <property type="entry name" value="PEPTIDASE_A1"/>
</dbReference>
<organism evidence="4 6">
    <name type="scientific">Bursaphelenchus xylophilus</name>
    <name type="common">Pinewood nematode worm</name>
    <name type="synonym">Aphelenchoides xylophilus</name>
    <dbReference type="NCBI Taxonomy" id="6326"/>
    <lineage>
        <taxon>Eukaryota</taxon>
        <taxon>Metazoa</taxon>
        <taxon>Ecdysozoa</taxon>
        <taxon>Nematoda</taxon>
        <taxon>Chromadorea</taxon>
        <taxon>Rhabditida</taxon>
        <taxon>Tylenchina</taxon>
        <taxon>Tylenchomorpha</taxon>
        <taxon>Aphelenchoidea</taxon>
        <taxon>Aphelenchoididae</taxon>
        <taxon>Bursaphelenchus</taxon>
    </lineage>
</organism>
<dbReference type="GO" id="GO:0004190">
    <property type="term" value="F:aspartic-type endopeptidase activity"/>
    <property type="evidence" value="ECO:0007669"/>
    <property type="project" value="InterPro"/>
</dbReference>
<dbReference type="InterPro" id="IPR021109">
    <property type="entry name" value="Peptidase_aspartic_dom_sf"/>
</dbReference>
<dbReference type="Gene3D" id="2.40.70.10">
    <property type="entry name" value="Acid Proteases"/>
    <property type="match status" value="1"/>
</dbReference>
<dbReference type="OrthoDB" id="5794195at2759"/>
<comment type="similarity">
    <text evidence="1">Belongs to the peptidase A1 family.</text>
</comment>
<dbReference type="SUPFAM" id="SSF50630">
    <property type="entry name" value="Acid proteases"/>
    <property type="match status" value="1"/>
</dbReference>
<accession>A0A1I7SNV1</accession>
<proteinExistence type="inferred from homology"/>
<dbReference type="Proteomes" id="UP000582659">
    <property type="component" value="Unassembled WGS sequence"/>
</dbReference>
<evidence type="ECO:0000313" key="6">
    <source>
        <dbReference type="WBParaSite" id="BXY_1474100.1"/>
    </source>
</evidence>
<evidence type="ECO:0000313" key="5">
    <source>
        <dbReference type="Proteomes" id="UP000659654"/>
    </source>
</evidence>
<evidence type="ECO:0000313" key="4">
    <source>
        <dbReference type="Proteomes" id="UP000095284"/>
    </source>
</evidence>
<gene>
    <name evidence="3" type="ORF">BXYJ_LOCUS13738</name>
</gene>
<keyword evidence="5" id="KW-1185">Reference proteome</keyword>
<dbReference type="EMBL" id="CAJFCV020000006">
    <property type="protein sequence ID" value="CAG9128955.1"/>
    <property type="molecule type" value="Genomic_DNA"/>
</dbReference>
<dbReference type="EMBL" id="CAJFDI010000006">
    <property type="protein sequence ID" value="CAD5233647.1"/>
    <property type="molecule type" value="Genomic_DNA"/>
</dbReference>
<dbReference type="WBParaSite" id="BXY_1474100.1">
    <property type="protein sequence ID" value="BXY_1474100.1"/>
    <property type="gene ID" value="BXY_1474100"/>
</dbReference>
<dbReference type="Proteomes" id="UP000095284">
    <property type="component" value="Unplaced"/>
</dbReference>
<dbReference type="GO" id="GO:0006508">
    <property type="term" value="P:proteolysis"/>
    <property type="evidence" value="ECO:0007669"/>
    <property type="project" value="InterPro"/>
</dbReference>
<protein>
    <submittedName>
        <fullName evidence="3">(pine wood nematode) hypothetical protein</fullName>
    </submittedName>
    <submittedName>
        <fullName evidence="6">Peptidase A1 domain-containing protein</fullName>
    </submittedName>
</protein>
<dbReference type="PANTHER" id="PTHR47966">
    <property type="entry name" value="BETA-SITE APP-CLEAVING ENZYME, ISOFORM A-RELATED"/>
    <property type="match status" value="1"/>
</dbReference>
<name>A0A1I7SNV1_BURXY</name>
<evidence type="ECO:0000313" key="3">
    <source>
        <dbReference type="EMBL" id="CAD5233647.1"/>
    </source>
</evidence>
<reference evidence="6" key="1">
    <citation type="submission" date="2016-11" db="UniProtKB">
        <authorList>
            <consortium name="WormBaseParasite"/>
        </authorList>
    </citation>
    <scope>IDENTIFICATION</scope>
</reference>
<sequence length="111" mass="12756">MQLLTLGLRRSLLQKPTDYKRIITQIGAKQMGQAALVRCDSDFVLHFTMGGREYHVPAKQLMNYIFGDMCQLLIEDGDLGYWILGDSFIRQYCQIHDFAGRRVGFAPVKQK</sequence>